<dbReference type="PRINTS" id="PR00455">
    <property type="entry name" value="HTHTETR"/>
</dbReference>
<dbReference type="Pfam" id="PF02909">
    <property type="entry name" value="TetR_C_1"/>
    <property type="match status" value="1"/>
</dbReference>
<evidence type="ECO:0000256" key="5">
    <source>
        <dbReference type="PROSITE-ProRule" id="PRU00335"/>
    </source>
</evidence>
<dbReference type="InterPro" id="IPR009057">
    <property type="entry name" value="Homeodomain-like_sf"/>
</dbReference>
<dbReference type="Gene3D" id="1.10.357.10">
    <property type="entry name" value="Tetracycline Repressor, domain 2"/>
    <property type="match status" value="1"/>
</dbReference>
<feature type="domain" description="HTH tetR-type" evidence="6">
    <location>
        <begin position="8"/>
        <end position="68"/>
    </location>
</feature>
<dbReference type="Pfam" id="PF00440">
    <property type="entry name" value="TetR_N"/>
    <property type="match status" value="1"/>
</dbReference>
<feature type="DNA-binding region" description="H-T-H motif" evidence="5">
    <location>
        <begin position="31"/>
        <end position="50"/>
    </location>
</feature>
<dbReference type="STRING" id="1385520.N802_03710"/>
<organism evidence="7 8">
    <name type="scientific">Knoellia sinensis KCTC 19936</name>
    <dbReference type="NCBI Taxonomy" id="1385520"/>
    <lineage>
        <taxon>Bacteria</taxon>
        <taxon>Bacillati</taxon>
        <taxon>Actinomycetota</taxon>
        <taxon>Actinomycetes</taxon>
        <taxon>Micrococcales</taxon>
        <taxon>Intrasporangiaceae</taxon>
        <taxon>Knoellia</taxon>
    </lineage>
</organism>
<dbReference type="EMBL" id="AVPJ01000011">
    <property type="protein sequence ID" value="KGN31483.1"/>
    <property type="molecule type" value="Genomic_DNA"/>
</dbReference>
<dbReference type="InterPro" id="IPR003012">
    <property type="entry name" value="Tet_transcr_reg_TetR"/>
</dbReference>
<evidence type="ECO:0000256" key="1">
    <source>
        <dbReference type="ARBA" id="ARBA00022491"/>
    </source>
</evidence>
<dbReference type="SUPFAM" id="SSF46689">
    <property type="entry name" value="Homeodomain-like"/>
    <property type="match status" value="1"/>
</dbReference>
<gene>
    <name evidence="7" type="ORF">N802_03710</name>
</gene>
<dbReference type="Proteomes" id="UP000030002">
    <property type="component" value="Unassembled WGS sequence"/>
</dbReference>
<dbReference type="GO" id="GO:0000976">
    <property type="term" value="F:transcription cis-regulatory region binding"/>
    <property type="evidence" value="ECO:0007669"/>
    <property type="project" value="TreeGrafter"/>
</dbReference>
<name>A0A0A0J2W6_9MICO</name>
<evidence type="ECO:0000313" key="8">
    <source>
        <dbReference type="Proteomes" id="UP000030002"/>
    </source>
</evidence>
<accession>A0A0A0J2W6</accession>
<sequence length="215" mass="23729">MTAQPKVTLTRERVVAEAVALADESGLGSLSMRALATRLGVEAMSLYHHVRNKDELLDAMIDVVFGEMHPPRPRARWRPELRRRSVSGREALRRHRWAVGLMDARRTPGPASIAHHDAVLGCLFAGGFSLVAAGTAFALLDAHLYGFLVQENALPFETEAELADIGAAIIGPEVRAAFPHFTRYAEERAMQPGYRFADEFERTLDLTLDAVASLR</sequence>
<proteinExistence type="predicted"/>
<dbReference type="InterPro" id="IPR004111">
    <property type="entry name" value="Repressor_TetR_C"/>
</dbReference>
<evidence type="ECO:0000256" key="2">
    <source>
        <dbReference type="ARBA" id="ARBA00023015"/>
    </source>
</evidence>
<keyword evidence="4" id="KW-0804">Transcription</keyword>
<dbReference type="RefSeq" id="WP_035917367.1">
    <property type="nucleotide sequence ID" value="NZ_AVPJ01000011.1"/>
</dbReference>
<dbReference type="PRINTS" id="PR00400">
    <property type="entry name" value="TETREPRESSOR"/>
</dbReference>
<dbReference type="eggNOG" id="COG1309">
    <property type="taxonomic scope" value="Bacteria"/>
</dbReference>
<evidence type="ECO:0000259" key="6">
    <source>
        <dbReference type="PROSITE" id="PS50977"/>
    </source>
</evidence>
<evidence type="ECO:0000256" key="4">
    <source>
        <dbReference type="ARBA" id="ARBA00023163"/>
    </source>
</evidence>
<dbReference type="GO" id="GO:0045892">
    <property type="term" value="P:negative regulation of DNA-templated transcription"/>
    <property type="evidence" value="ECO:0007669"/>
    <property type="project" value="InterPro"/>
</dbReference>
<dbReference type="AlphaFoldDB" id="A0A0A0J2W6"/>
<dbReference type="PANTHER" id="PTHR30055:SF151">
    <property type="entry name" value="TRANSCRIPTIONAL REGULATORY PROTEIN"/>
    <property type="match status" value="1"/>
</dbReference>
<dbReference type="Gene3D" id="1.10.10.60">
    <property type="entry name" value="Homeodomain-like"/>
    <property type="match status" value="1"/>
</dbReference>
<dbReference type="PROSITE" id="PS50977">
    <property type="entry name" value="HTH_TETR_2"/>
    <property type="match status" value="1"/>
</dbReference>
<dbReference type="InterPro" id="IPR036271">
    <property type="entry name" value="Tet_transcr_reg_TetR-rel_C_sf"/>
</dbReference>
<dbReference type="OrthoDB" id="2570341at2"/>
<dbReference type="GO" id="GO:0046677">
    <property type="term" value="P:response to antibiotic"/>
    <property type="evidence" value="ECO:0007669"/>
    <property type="project" value="InterPro"/>
</dbReference>
<dbReference type="GO" id="GO:0003700">
    <property type="term" value="F:DNA-binding transcription factor activity"/>
    <property type="evidence" value="ECO:0007669"/>
    <property type="project" value="TreeGrafter"/>
</dbReference>
<protein>
    <submittedName>
        <fullName evidence="7">AcrR family transcriptional regulator</fullName>
    </submittedName>
</protein>
<comment type="caution">
    <text evidence="7">The sequence shown here is derived from an EMBL/GenBank/DDBJ whole genome shotgun (WGS) entry which is preliminary data.</text>
</comment>
<reference evidence="7 8" key="1">
    <citation type="submission" date="2013-08" db="EMBL/GenBank/DDBJ databases">
        <title>The genome sequence of Knoellia sinensis.</title>
        <authorList>
            <person name="Zhu W."/>
            <person name="Wang G."/>
        </authorList>
    </citation>
    <scope>NUCLEOTIDE SEQUENCE [LARGE SCALE GENOMIC DNA]</scope>
    <source>
        <strain evidence="7 8">KCTC 19936</strain>
    </source>
</reference>
<keyword evidence="1" id="KW-0678">Repressor</keyword>
<dbReference type="InterPro" id="IPR050109">
    <property type="entry name" value="HTH-type_TetR-like_transc_reg"/>
</dbReference>
<dbReference type="PANTHER" id="PTHR30055">
    <property type="entry name" value="HTH-TYPE TRANSCRIPTIONAL REGULATOR RUTR"/>
    <property type="match status" value="1"/>
</dbReference>
<dbReference type="InterPro" id="IPR001647">
    <property type="entry name" value="HTH_TetR"/>
</dbReference>
<keyword evidence="8" id="KW-1185">Reference proteome</keyword>
<evidence type="ECO:0000256" key="3">
    <source>
        <dbReference type="ARBA" id="ARBA00023125"/>
    </source>
</evidence>
<dbReference type="SUPFAM" id="SSF48498">
    <property type="entry name" value="Tetracyclin repressor-like, C-terminal domain"/>
    <property type="match status" value="1"/>
</dbReference>
<keyword evidence="2" id="KW-0805">Transcription regulation</keyword>
<evidence type="ECO:0000313" key="7">
    <source>
        <dbReference type="EMBL" id="KGN31483.1"/>
    </source>
</evidence>
<keyword evidence="3 5" id="KW-0238">DNA-binding</keyword>